<evidence type="ECO:0000313" key="2">
    <source>
        <dbReference type="Proteomes" id="UP000887577"/>
    </source>
</evidence>
<dbReference type="AlphaFoldDB" id="A0A914ZBB0"/>
<accession>A0A914ZBB0</accession>
<keyword evidence="2" id="KW-1185">Reference proteome</keyword>
<name>A0A914ZBB0_9BILA</name>
<feature type="compositionally biased region" description="Basic residues" evidence="1">
    <location>
        <begin position="339"/>
        <end position="351"/>
    </location>
</feature>
<evidence type="ECO:0000313" key="3">
    <source>
        <dbReference type="WBParaSite" id="PSU_v2.g7537.t1"/>
    </source>
</evidence>
<sequence length="378" mass="43325">MSHTFNRLKRELDLILDRLSKNSQAANGRTAPTDANDYPLFVTSLEGDVMLLEECLREIKASTDRLDQINDQATDPSLIAKYECYACGTTSSDGYLKKISEGKNVLSNIRVNIASYTKVINASKPAPIAQATPSPTVTQSYDHLMIPKIKNERFAGDKEGYEFFWNRFKPIHTSTSIDEVDKLYILVGLLDGPAKELLSQYSFVTGNYDLAVKTLKDKYGNKNDVICILLDKFDDLKRQSDSVEDCRKCFDQAEVILNQLERMGQDITQRSFQRRWEKYMIAPWLYDLCLMKLSENDPFKLFREEANEVLKRKERVGERTNESSTTFCNVTSAKESGSKKKQTEKKKYDRGKRKDPQCMFCKEGHWSSDCKSTVHLLI</sequence>
<reference evidence="3" key="1">
    <citation type="submission" date="2022-11" db="UniProtKB">
        <authorList>
            <consortium name="WormBaseParasite"/>
        </authorList>
    </citation>
    <scope>IDENTIFICATION</scope>
</reference>
<proteinExistence type="predicted"/>
<dbReference type="InterPro" id="IPR005312">
    <property type="entry name" value="DUF1759"/>
</dbReference>
<dbReference type="Pfam" id="PF03564">
    <property type="entry name" value="DUF1759"/>
    <property type="match status" value="1"/>
</dbReference>
<protein>
    <submittedName>
        <fullName evidence="3">Gag protein</fullName>
    </submittedName>
</protein>
<feature type="region of interest" description="Disordered" evidence="1">
    <location>
        <begin position="330"/>
        <end position="353"/>
    </location>
</feature>
<dbReference type="WBParaSite" id="PSU_v2.g7537.t1">
    <property type="protein sequence ID" value="PSU_v2.g7537.t1"/>
    <property type="gene ID" value="PSU_v2.g7537"/>
</dbReference>
<evidence type="ECO:0000256" key="1">
    <source>
        <dbReference type="SAM" id="MobiDB-lite"/>
    </source>
</evidence>
<organism evidence="2 3">
    <name type="scientific">Panagrolaimus superbus</name>
    <dbReference type="NCBI Taxonomy" id="310955"/>
    <lineage>
        <taxon>Eukaryota</taxon>
        <taxon>Metazoa</taxon>
        <taxon>Ecdysozoa</taxon>
        <taxon>Nematoda</taxon>
        <taxon>Chromadorea</taxon>
        <taxon>Rhabditida</taxon>
        <taxon>Tylenchina</taxon>
        <taxon>Panagrolaimomorpha</taxon>
        <taxon>Panagrolaimoidea</taxon>
        <taxon>Panagrolaimidae</taxon>
        <taxon>Panagrolaimus</taxon>
    </lineage>
</organism>
<dbReference type="Proteomes" id="UP000887577">
    <property type="component" value="Unplaced"/>
</dbReference>